<organism evidence="1 2">
    <name type="scientific">Vibrio proteolyticus NBRC 13287</name>
    <dbReference type="NCBI Taxonomy" id="1219065"/>
    <lineage>
        <taxon>Bacteria</taxon>
        <taxon>Pseudomonadati</taxon>
        <taxon>Pseudomonadota</taxon>
        <taxon>Gammaproteobacteria</taxon>
        <taxon>Vibrionales</taxon>
        <taxon>Vibrionaceae</taxon>
        <taxon>Vibrio</taxon>
    </lineage>
</organism>
<dbReference type="AlphaFoldDB" id="U3A4A8"/>
<evidence type="ECO:0000313" key="1">
    <source>
        <dbReference type="EMBL" id="GAD68540.1"/>
    </source>
</evidence>
<protein>
    <recommendedName>
        <fullName evidence="3">DUF945 domain-containing protein</fullName>
    </recommendedName>
</protein>
<dbReference type="Proteomes" id="UP000016570">
    <property type="component" value="Unassembled WGS sequence"/>
</dbReference>
<evidence type="ECO:0000313" key="2">
    <source>
        <dbReference type="Proteomes" id="UP000016570"/>
    </source>
</evidence>
<comment type="caution">
    <text evidence="1">The sequence shown here is derived from an EMBL/GenBank/DDBJ whole genome shotgun (WGS) entry which is preliminary data.</text>
</comment>
<dbReference type="STRING" id="1219065.VPR01S_15_00580"/>
<dbReference type="eggNOG" id="ENOG502Z9I7">
    <property type="taxonomic scope" value="Bacteria"/>
</dbReference>
<sequence length="583" mass="63375">MKKVLLASAVIAAGAAGYIYYDQTEQQASGSLISNIPADSPFVTLQTEAYDQYEYLNAYGYSQTDLMALMETGQDLTPMQTFLVSFLDGYLKSATSAESIKQYLGTPEKVSPVFYTLGMVPVYKVQLEDPAAFWKTVDAKEQESGVTHTLKKLDNIEYRSYELATKDLDGLDANLIVAVNDNVLTLTIELPILDAESPLKLALGLEAPKASLADSGKIEALQSKYGDNYNAFMYIDNAEIIKGVTTTDGNRLARQVGVIDQKEPEPALSVLRSPICQSELATIASNWPREVLVVDYNTANDELQMKGSFVLESGNKVILDALKSIQGFVPAANAKGESMFSAALGVDVTTLAPAVATIWKDLKQPQYSCALLNEMQQNMGADNPAAMLSMAAGMLNGLKGISVEMFDVMPADKPEYGQQFDRLDGMLSFSATNPNMLLQSLTMFVPQLAQLSIQPDGKPVDVTPLIEPQTGIGAKFYAQLNGNHFALYTGDKGKSAADKLMAEPLSSNGIMKFSMDFNRLLEVMEKAAELQGEELTPEMVETLASQPSGTISLDVKDHGIMMNFDYVANMKARKLAKEQQAAN</sequence>
<proteinExistence type="predicted"/>
<name>U3A4A8_VIBPR</name>
<keyword evidence="2" id="KW-1185">Reference proteome</keyword>
<dbReference type="EMBL" id="BATJ01000015">
    <property type="protein sequence ID" value="GAD68540.1"/>
    <property type="molecule type" value="Genomic_DNA"/>
</dbReference>
<gene>
    <name evidence="1" type="ORF">VPR01S_15_00580</name>
</gene>
<evidence type="ECO:0008006" key="3">
    <source>
        <dbReference type="Google" id="ProtNLM"/>
    </source>
</evidence>
<reference evidence="1 2" key="1">
    <citation type="submission" date="2013-09" db="EMBL/GenBank/DDBJ databases">
        <title>Whole genome shotgun sequence of Vibrio proteolyticus NBRC 13287.</title>
        <authorList>
            <person name="Isaki S."/>
            <person name="Hosoyama A."/>
            <person name="Numata M."/>
            <person name="Hashimoto M."/>
            <person name="Hosoyama Y."/>
            <person name="Tsuchikane K."/>
            <person name="Noguchi M."/>
            <person name="Hirakata S."/>
            <person name="Ichikawa N."/>
            <person name="Ohji S."/>
            <person name="Yamazoe A."/>
            <person name="Fujita N."/>
        </authorList>
    </citation>
    <scope>NUCLEOTIDE SEQUENCE [LARGE SCALE GENOMIC DNA]</scope>
    <source>
        <strain evidence="1 2">NBRC 13287</strain>
    </source>
</reference>
<accession>U3A4A8</accession>
<dbReference type="RefSeq" id="WP_021706509.1">
    <property type="nucleotide sequence ID" value="NZ_BATJ01000015.1"/>
</dbReference>